<keyword evidence="1" id="KW-1133">Transmembrane helix</keyword>
<evidence type="ECO:0000313" key="4">
    <source>
        <dbReference type="Proteomes" id="UP001156560"/>
    </source>
</evidence>
<proteinExistence type="predicted"/>
<dbReference type="AlphaFoldDB" id="A0AA47L9H2"/>
<feature type="domain" description="DotM C-terminal cytoplasmic" evidence="2">
    <location>
        <begin position="371"/>
        <end position="459"/>
    </location>
</feature>
<dbReference type="InterPro" id="IPR056464">
    <property type="entry name" value="DotM_C"/>
</dbReference>
<organism evidence="3 4">
    <name type="scientific">Vibrio parahaemolyticus</name>
    <dbReference type="NCBI Taxonomy" id="670"/>
    <lineage>
        <taxon>Bacteria</taxon>
        <taxon>Pseudomonadati</taxon>
        <taxon>Pseudomonadota</taxon>
        <taxon>Gammaproteobacteria</taxon>
        <taxon>Vibrionales</taxon>
        <taxon>Vibrionaceae</taxon>
        <taxon>Vibrio</taxon>
    </lineage>
</organism>
<evidence type="ECO:0000259" key="2">
    <source>
        <dbReference type="Pfam" id="PF23127"/>
    </source>
</evidence>
<dbReference type="EMBL" id="CP114196">
    <property type="protein sequence ID" value="WAT93629.1"/>
    <property type="molecule type" value="Genomic_DNA"/>
</dbReference>
<evidence type="ECO:0000256" key="1">
    <source>
        <dbReference type="SAM" id="Phobius"/>
    </source>
</evidence>
<accession>A0AA47L9H2</accession>
<keyword evidence="1" id="KW-0472">Membrane</keyword>
<geneLocation type="plasmid" evidence="3 4">
    <name>pHLA</name>
</geneLocation>
<keyword evidence="3" id="KW-0614">Plasmid</keyword>
<sequence>MSQRTPEKESELNASVALALALAIGMGYGVYAHFFHILAFVWRMLKIAQMFTFFAFENLVVVTTSWLTGFQGWGFKEGLYQILELHYTMITPEYIGAYDSIFGNILKWPFALALIYLGCKEYSIRSKTRKEHNVESMIRAASKVHPHLKRIVPPNFYDKLMGYSIGWMFPKYKERLEGENPCDYSHDYNFENRSDYENRYAMGVSPYEMLTANPPLGVTLDEIERDKEMQKETGFVSNFRPICYFYYCENPKDSTIEFCSRTATISLERLLLCPLPQQLHSEDKLARLFDDNGKTIPIEYVDKQGNEADKFKRGGAIIGGFRPTTLLNDGVPYAGSIEDTILLFNGIERKVLTQLKEKMDGKTTRTFEEILYAMVTKKHAYSTTVIWALMLLFKDVNRIAGNEFTWVTKHDRNLGMVLQSIGRETPFLEASGTRSHFLMERKAGFRMTIPSVLGAVQDLHINAERILTAGKKGEDLLNMDEDEFSRLFDLSEIEKKADGRENEAKQILKSLGVDIEKDEKVFNDPYEDIPELMKQYKEVD</sequence>
<dbReference type="RefSeq" id="WP_025634005.1">
    <property type="nucleotide sequence ID" value="NZ_CP114196.1"/>
</dbReference>
<gene>
    <name evidence="3" type="ORF">O1Q84_26285</name>
</gene>
<dbReference type="Pfam" id="PF23127">
    <property type="entry name" value="DotM_C"/>
    <property type="match status" value="1"/>
</dbReference>
<name>A0AA47L9H2_VIBPH</name>
<feature type="transmembrane region" description="Helical" evidence="1">
    <location>
        <begin position="54"/>
        <end position="75"/>
    </location>
</feature>
<evidence type="ECO:0000313" key="3">
    <source>
        <dbReference type="EMBL" id="WAT93629.1"/>
    </source>
</evidence>
<dbReference type="Proteomes" id="UP001156560">
    <property type="component" value="Plasmid pHLA"/>
</dbReference>
<protein>
    <recommendedName>
        <fullName evidence="2">DotM C-terminal cytoplasmic domain-containing protein</fullName>
    </recommendedName>
</protein>
<feature type="transmembrane region" description="Helical" evidence="1">
    <location>
        <begin position="16"/>
        <end position="42"/>
    </location>
</feature>
<keyword evidence="1" id="KW-0812">Transmembrane</keyword>
<reference evidence="3" key="1">
    <citation type="submission" date="2022-12" db="EMBL/GenBank/DDBJ databases">
        <title>Vibrio parahaemolyticus become highly virulent by producing novel Tc toxins.</title>
        <authorList>
            <person name="Yang F."/>
            <person name="You Y."/>
            <person name="Lai Q."/>
            <person name="Xu L."/>
            <person name="Li F."/>
        </authorList>
    </citation>
    <scope>NUCLEOTIDE SEQUENCE</scope>
    <source>
        <strain evidence="3">Vp-HL-202005</strain>
        <plasmid evidence="3">pHLA</plasmid>
    </source>
</reference>